<name>A0A1E3R0Z5_9ASCO</name>
<evidence type="ECO:0000256" key="2">
    <source>
        <dbReference type="SAM" id="MobiDB-lite"/>
    </source>
</evidence>
<proteinExistence type="inferred from homology"/>
<dbReference type="GeneID" id="30150180"/>
<dbReference type="Gene3D" id="3.40.630.10">
    <property type="entry name" value="Zn peptidases"/>
    <property type="match status" value="1"/>
</dbReference>
<dbReference type="Pfam" id="PF04253">
    <property type="entry name" value="TFR_dimer"/>
    <property type="match status" value="1"/>
</dbReference>
<dbReference type="Proteomes" id="UP000094336">
    <property type="component" value="Unassembled WGS sequence"/>
</dbReference>
<feature type="domain" description="PA" evidence="4">
    <location>
        <begin position="199"/>
        <end position="253"/>
    </location>
</feature>
<dbReference type="InterPro" id="IPR039373">
    <property type="entry name" value="Peptidase_M28B"/>
</dbReference>
<dbReference type="InterPro" id="IPR036757">
    <property type="entry name" value="TFR-like_dimer_dom_sf"/>
</dbReference>
<organism evidence="7 8">
    <name type="scientific">Babjeviella inositovora NRRL Y-12698</name>
    <dbReference type="NCBI Taxonomy" id="984486"/>
    <lineage>
        <taxon>Eukaryota</taxon>
        <taxon>Fungi</taxon>
        <taxon>Dikarya</taxon>
        <taxon>Ascomycota</taxon>
        <taxon>Saccharomycotina</taxon>
        <taxon>Pichiomycetes</taxon>
        <taxon>Serinales incertae sedis</taxon>
        <taxon>Babjeviella</taxon>
    </lineage>
</organism>
<keyword evidence="3" id="KW-0812">Transmembrane</keyword>
<evidence type="ECO:0000259" key="5">
    <source>
        <dbReference type="Pfam" id="PF04253"/>
    </source>
</evidence>
<dbReference type="OrthoDB" id="5841748at2759"/>
<dbReference type="Pfam" id="PF02225">
    <property type="entry name" value="PA"/>
    <property type="match status" value="1"/>
</dbReference>
<dbReference type="RefSeq" id="XP_018988385.1">
    <property type="nucleotide sequence ID" value="XM_019132327.1"/>
</dbReference>
<dbReference type="SUPFAM" id="SSF53187">
    <property type="entry name" value="Zn-dependent exopeptidases"/>
    <property type="match status" value="1"/>
</dbReference>
<dbReference type="EMBL" id="KV454426">
    <property type="protein sequence ID" value="ODQ83057.1"/>
    <property type="molecule type" value="Genomic_DNA"/>
</dbReference>
<evidence type="ECO:0000259" key="4">
    <source>
        <dbReference type="Pfam" id="PF02225"/>
    </source>
</evidence>
<evidence type="ECO:0000313" key="8">
    <source>
        <dbReference type="Proteomes" id="UP000094336"/>
    </source>
</evidence>
<dbReference type="PANTHER" id="PTHR10404:SF46">
    <property type="entry name" value="VACUOLAR PROTEIN SORTING-ASSOCIATED PROTEIN 70"/>
    <property type="match status" value="1"/>
</dbReference>
<dbReference type="Gene3D" id="1.20.930.40">
    <property type="entry name" value="Transferrin receptor-like, dimerisation domain"/>
    <property type="match status" value="1"/>
</dbReference>
<reference evidence="8" key="1">
    <citation type="submission" date="2016-05" db="EMBL/GenBank/DDBJ databases">
        <title>Comparative genomics of biotechnologically important yeasts.</title>
        <authorList>
            <consortium name="DOE Joint Genome Institute"/>
            <person name="Riley R."/>
            <person name="Haridas S."/>
            <person name="Wolfe K.H."/>
            <person name="Lopes M.R."/>
            <person name="Hittinger C.T."/>
            <person name="Goker M."/>
            <person name="Salamov A."/>
            <person name="Wisecaver J."/>
            <person name="Long T.M."/>
            <person name="Aerts A.L."/>
            <person name="Barry K."/>
            <person name="Choi C."/>
            <person name="Clum A."/>
            <person name="Coughlan A.Y."/>
            <person name="Deshpande S."/>
            <person name="Douglass A.P."/>
            <person name="Hanson S.J."/>
            <person name="Klenk H.-P."/>
            <person name="Labutti K."/>
            <person name="Lapidus A."/>
            <person name="Lindquist E."/>
            <person name="Lipzen A."/>
            <person name="Meier-Kolthoff J.P."/>
            <person name="Ohm R.A."/>
            <person name="Otillar R.P."/>
            <person name="Pangilinan J."/>
            <person name="Peng Y."/>
            <person name="Rokas A."/>
            <person name="Rosa C.A."/>
            <person name="Scheuner C."/>
            <person name="Sibirny A.A."/>
            <person name="Slot J.C."/>
            <person name="Stielow J.B."/>
            <person name="Sun H."/>
            <person name="Kurtzman C.P."/>
            <person name="Blackwell M."/>
            <person name="Grigoriev I.V."/>
            <person name="Jeffries T.W."/>
        </authorList>
    </citation>
    <scope>NUCLEOTIDE SEQUENCE [LARGE SCALE GENOMIC DNA]</scope>
    <source>
        <strain evidence="8">NRRL Y-12698</strain>
    </source>
</reference>
<dbReference type="InterPro" id="IPR007484">
    <property type="entry name" value="Peptidase_M28"/>
</dbReference>
<dbReference type="Gene3D" id="3.50.30.30">
    <property type="match status" value="1"/>
</dbReference>
<evidence type="ECO:0000313" key="7">
    <source>
        <dbReference type="EMBL" id="ODQ83057.1"/>
    </source>
</evidence>
<sequence length="745" mass="84365">MPTPPEAGEATPLLEPPLPELPPGTPKPHPHNHKRFLLICLFGILFILGFHLTFLERTSFSRDLKRFHGDRLSFAEVQRVYLNQLSETNHARRWLEEYTRGPHLAGNIQMAEFTEEKFRKYGLDVTRKSYNVWTSHHVANHLKLVDQKGRVLEDLNLKEDTLPEDETSRRKDGIPGHHGYSASGNVTGKYIFANYCMLEDFELLLAHGIQISQRIVICRYGGIFRGLKVKNAELYGAIGVVLYSDPGDDGDMTVKNGFKPYPYGPARNPSSIQRGSVMYFTDQPGAPSNLSSPLLPKIPSLPISYEAIEPILRTLNNNSMPGWSGNLESFDYSPGPSIDTELNLYNEQSNYVDQVHNIIGKIHGIISDEEIVIGNHRDSWTTGGAGDPNSGSAIMIEIIRVYGRLLKKGWKPLRTITFASWDGEEMGMLGSTAYAEDEAAKLQGTAVCYLNLDVGVIGSYFMANGHPLLKETLVETAKKVSFNGQRISLAQYWKNQSSNGEVGLLGSGSDFTSFQHHLGIPSVDMRFANSETDAVFHDHSNYDSIHWMDTFVDPEYRYHNTMAKYLGMVAIQLSENEVTYMRTADYAAKLYEYYQSLELLHPWLTNPRDFNGFIVFSDVSKHLRQRLNDFHATATSFDAYLGDLQREVTQDYAWFHFYYKIKLAFRIKRANRILLALDKAFLYEEGLTARPWMKHAVYAPHREEGYPGDVFPGLSEALRDQDYDAAVRWMFILIGQVNAAIAILL</sequence>
<feature type="region of interest" description="Disordered" evidence="2">
    <location>
        <begin position="1"/>
        <end position="28"/>
    </location>
</feature>
<feature type="compositionally biased region" description="Pro residues" evidence="2">
    <location>
        <begin position="14"/>
        <end position="27"/>
    </location>
</feature>
<feature type="transmembrane region" description="Helical" evidence="3">
    <location>
        <begin position="36"/>
        <end position="55"/>
    </location>
</feature>
<dbReference type="STRING" id="984486.A0A1E3R0Z5"/>
<dbReference type="Pfam" id="PF04389">
    <property type="entry name" value="Peptidase_M28"/>
    <property type="match status" value="1"/>
</dbReference>
<dbReference type="InterPro" id="IPR003137">
    <property type="entry name" value="PA_domain"/>
</dbReference>
<dbReference type="SUPFAM" id="SSF47672">
    <property type="entry name" value="Transferrin receptor-like dimerisation domain"/>
    <property type="match status" value="1"/>
</dbReference>
<evidence type="ECO:0000259" key="6">
    <source>
        <dbReference type="Pfam" id="PF04389"/>
    </source>
</evidence>
<evidence type="ECO:0000256" key="1">
    <source>
        <dbReference type="ARBA" id="ARBA00005634"/>
    </source>
</evidence>
<comment type="similarity">
    <text evidence="1">Belongs to the peptidase M28 family. M28B subfamily.</text>
</comment>
<evidence type="ECO:0000256" key="3">
    <source>
        <dbReference type="SAM" id="Phobius"/>
    </source>
</evidence>
<dbReference type="FunFam" id="3.40.630.10:FF:000101">
    <property type="entry name" value="N-acetylated alpha-linked acidic dipeptidase like 1"/>
    <property type="match status" value="1"/>
</dbReference>
<accession>A0A1E3R0Z5</accession>
<feature type="compositionally biased region" description="Low complexity" evidence="2">
    <location>
        <begin position="1"/>
        <end position="13"/>
    </location>
</feature>
<keyword evidence="8" id="KW-1185">Reference proteome</keyword>
<dbReference type="InterPro" id="IPR007365">
    <property type="entry name" value="TFR-like_dimer_dom"/>
</dbReference>
<dbReference type="SUPFAM" id="SSF52025">
    <property type="entry name" value="PA domain"/>
    <property type="match status" value="1"/>
</dbReference>
<dbReference type="GO" id="GO:0004180">
    <property type="term" value="F:carboxypeptidase activity"/>
    <property type="evidence" value="ECO:0007669"/>
    <property type="project" value="TreeGrafter"/>
</dbReference>
<keyword evidence="3" id="KW-1133">Transmembrane helix</keyword>
<feature type="domain" description="Transferrin receptor-like dimerisation" evidence="5">
    <location>
        <begin position="621"/>
        <end position="744"/>
    </location>
</feature>
<gene>
    <name evidence="7" type="ORF">BABINDRAFT_5926</name>
</gene>
<keyword evidence="3" id="KW-0472">Membrane</keyword>
<dbReference type="CDD" id="cd08022">
    <property type="entry name" value="M28_PSMA_like"/>
    <property type="match status" value="1"/>
</dbReference>
<feature type="domain" description="Peptidase M28" evidence="6">
    <location>
        <begin position="357"/>
        <end position="545"/>
    </location>
</feature>
<dbReference type="CDD" id="cd02121">
    <property type="entry name" value="PA_GCPII_like"/>
    <property type="match status" value="1"/>
</dbReference>
<protein>
    <submittedName>
        <fullName evidence="7">Uncharacterized protein</fullName>
    </submittedName>
</protein>
<dbReference type="AlphaFoldDB" id="A0A1E3R0Z5"/>
<dbReference type="InterPro" id="IPR046450">
    <property type="entry name" value="PA_dom_sf"/>
</dbReference>
<dbReference type="PANTHER" id="PTHR10404">
    <property type="entry name" value="N-ACETYLATED-ALPHA-LINKED ACIDIC DIPEPTIDASE"/>
    <property type="match status" value="1"/>
</dbReference>